<dbReference type="Gene3D" id="1.20.1070.10">
    <property type="entry name" value="Rhodopsin 7-helix transmembrane proteins"/>
    <property type="match status" value="1"/>
</dbReference>
<dbReference type="SMART" id="SM01381">
    <property type="entry name" value="7TM_GPCR_Srsx"/>
    <property type="match status" value="1"/>
</dbReference>
<dbReference type="InterPro" id="IPR017452">
    <property type="entry name" value="GPCR_Rhodpsn_7TM"/>
</dbReference>
<protein>
    <submittedName>
        <fullName evidence="15">Adenosine receptor A2a</fullName>
    </submittedName>
</protein>
<dbReference type="PRINTS" id="PR00237">
    <property type="entry name" value="GPCRRHODOPSN"/>
</dbReference>
<comment type="similarity">
    <text evidence="2">Belongs to the G-protein coupled receptor 1 family.</text>
</comment>
<feature type="region of interest" description="Disordered" evidence="12">
    <location>
        <begin position="487"/>
        <end position="508"/>
    </location>
</feature>
<feature type="transmembrane region" description="Helical" evidence="13">
    <location>
        <begin position="182"/>
        <end position="203"/>
    </location>
</feature>
<dbReference type="InterPro" id="IPR001634">
    <property type="entry name" value="Adenosn_rcpt"/>
</dbReference>
<feature type="domain" description="G-protein coupled receptors family 1 profile" evidence="14">
    <location>
        <begin position="85"/>
        <end position="344"/>
    </location>
</feature>
<keyword evidence="8" id="KW-1015">Disulfide bond</keyword>
<reference evidence="15 16" key="1">
    <citation type="submission" date="2019-07" db="EMBL/GenBank/DDBJ databases">
        <title>Draft genome assembly of a fouling barnacle, Amphibalanus amphitrite (Darwin, 1854): The first reference genome for Thecostraca.</title>
        <authorList>
            <person name="Kim W."/>
        </authorList>
    </citation>
    <scope>NUCLEOTIDE SEQUENCE [LARGE SCALE GENOMIC DNA]</scope>
    <source>
        <strain evidence="15">SNU_AA5</strain>
        <tissue evidence="15">Soma without cirri and trophi</tissue>
    </source>
</reference>
<evidence type="ECO:0000256" key="7">
    <source>
        <dbReference type="ARBA" id="ARBA00023136"/>
    </source>
</evidence>
<keyword evidence="10" id="KW-0325">Glycoprotein</keyword>
<evidence type="ECO:0000256" key="12">
    <source>
        <dbReference type="SAM" id="MobiDB-lite"/>
    </source>
</evidence>
<dbReference type="GO" id="GO:0005886">
    <property type="term" value="C:plasma membrane"/>
    <property type="evidence" value="ECO:0007669"/>
    <property type="project" value="UniProtKB-SubCell"/>
</dbReference>
<keyword evidence="9 15" id="KW-0675">Receptor</keyword>
<proteinExistence type="inferred from homology"/>
<evidence type="ECO:0000256" key="5">
    <source>
        <dbReference type="ARBA" id="ARBA00022989"/>
    </source>
</evidence>
<dbReference type="Proteomes" id="UP000440578">
    <property type="component" value="Unassembled WGS sequence"/>
</dbReference>
<evidence type="ECO:0000256" key="10">
    <source>
        <dbReference type="ARBA" id="ARBA00023180"/>
    </source>
</evidence>
<name>A0A6A4WP33_AMPAM</name>
<evidence type="ECO:0000313" key="16">
    <source>
        <dbReference type="Proteomes" id="UP000440578"/>
    </source>
</evidence>
<evidence type="ECO:0000256" key="8">
    <source>
        <dbReference type="ARBA" id="ARBA00023157"/>
    </source>
</evidence>
<sequence length="508" mass="55926">MAFNWSSEVPGTPGPDLLPPGWPVGAGSDRLPGWSADPVHLANWSLAAARLGPPPTEHPATELETRLSLTYTLCEILVGIVAAVGNSLVCIVFVTDRRLRKQTNYYILSLALSDLLVGVLGVPVAVLASVGLPRALGACLVSISVLLILCTTSILNLLAVSVDRFWAILYPMQYARIMTSQLVTGIIIGCWVLGAVVGLLPVMGWNAGPYPSCLFTRVMDYDYLVFLYFATIVFPGLVMAVFYIRIYIVVVKQVRSMSFFSHLPESARESSCYRNCAGGQVARKEVKAAKNLSIIVLFFMVCWFPLYTINCINAFCPDCNIPLQLTNFTIILSHANSALNPLLYAYNLKDFRRAMYSLVCVRLLGCTAAEPADWLRAKIVAEQEALRLHRQRAGRTRTQSAPLPRPVELLQPPPTGYDRQLPLNPALLTARPAGRPPTLATSEHTDRRVAAPPLGREAALLSAPVVPRRRARSAGEVARPARSYRWPLDQGSMRQRPRSRLRFKSSDS</sequence>
<feature type="region of interest" description="Disordered" evidence="12">
    <location>
        <begin position="1"/>
        <end position="22"/>
    </location>
</feature>
<dbReference type="Pfam" id="PF00001">
    <property type="entry name" value="7tm_1"/>
    <property type="match status" value="1"/>
</dbReference>
<keyword evidence="5 13" id="KW-1133">Transmembrane helix</keyword>
<comment type="caution">
    <text evidence="15">The sequence shown here is derived from an EMBL/GenBank/DDBJ whole genome shotgun (WGS) entry which is preliminary data.</text>
</comment>
<dbReference type="AlphaFoldDB" id="A0A6A4WP33"/>
<feature type="compositionally biased region" description="Basic residues" evidence="12">
    <location>
        <begin position="495"/>
        <end position="508"/>
    </location>
</feature>
<evidence type="ECO:0000313" key="15">
    <source>
        <dbReference type="EMBL" id="KAF0305494.1"/>
    </source>
</evidence>
<dbReference type="PROSITE" id="PS00237">
    <property type="entry name" value="G_PROTEIN_RECEP_F1_1"/>
    <property type="match status" value="1"/>
</dbReference>
<dbReference type="InterPro" id="IPR000276">
    <property type="entry name" value="GPCR_Rhodpsn"/>
</dbReference>
<evidence type="ECO:0000259" key="14">
    <source>
        <dbReference type="PROSITE" id="PS50262"/>
    </source>
</evidence>
<evidence type="ECO:0000256" key="6">
    <source>
        <dbReference type="ARBA" id="ARBA00023040"/>
    </source>
</evidence>
<evidence type="ECO:0000256" key="9">
    <source>
        <dbReference type="ARBA" id="ARBA00023170"/>
    </source>
</evidence>
<dbReference type="PANTHER" id="PTHR24246:SF27">
    <property type="entry name" value="ADENOSINE RECEPTOR, ISOFORM A"/>
    <property type="match status" value="1"/>
</dbReference>
<feature type="transmembrane region" description="Helical" evidence="13">
    <location>
        <begin position="106"/>
        <end position="129"/>
    </location>
</feature>
<dbReference type="GO" id="GO:0007189">
    <property type="term" value="P:adenylate cyclase-activating G protein-coupled receptor signaling pathway"/>
    <property type="evidence" value="ECO:0007669"/>
    <property type="project" value="TreeGrafter"/>
</dbReference>
<keyword evidence="16" id="KW-1185">Reference proteome</keyword>
<keyword evidence="7 13" id="KW-0472">Membrane</keyword>
<feature type="compositionally biased region" description="Pro residues" evidence="12">
    <location>
        <begin position="12"/>
        <end position="22"/>
    </location>
</feature>
<feature type="transmembrane region" description="Helical" evidence="13">
    <location>
        <begin position="223"/>
        <end position="248"/>
    </location>
</feature>
<keyword evidence="11" id="KW-0807">Transducer</keyword>
<accession>A0A6A4WP33</accession>
<organism evidence="15 16">
    <name type="scientific">Amphibalanus amphitrite</name>
    <name type="common">Striped barnacle</name>
    <name type="synonym">Balanus amphitrite</name>
    <dbReference type="NCBI Taxonomy" id="1232801"/>
    <lineage>
        <taxon>Eukaryota</taxon>
        <taxon>Metazoa</taxon>
        <taxon>Ecdysozoa</taxon>
        <taxon>Arthropoda</taxon>
        <taxon>Crustacea</taxon>
        <taxon>Multicrustacea</taxon>
        <taxon>Cirripedia</taxon>
        <taxon>Thoracica</taxon>
        <taxon>Thoracicalcarea</taxon>
        <taxon>Balanomorpha</taxon>
        <taxon>Balanoidea</taxon>
        <taxon>Balanidae</taxon>
        <taxon>Amphibalaninae</taxon>
        <taxon>Amphibalanus</taxon>
    </lineage>
</organism>
<dbReference type="OrthoDB" id="9445642at2759"/>
<gene>
    <name evidence="15" type="primary">ADORA2A_1</name>
    <name evidence="15" type="ORF">FJT64_022870</name>
</gene>
<evidence type="ECO:0000256" key="4">
    <source>
        <dbReference type="ARBA" id="ARBA00022692"/>
    </source>
</evidence>
<dbReference type="PRINTS" id="PR00424">
    <property type="entry name" value="ADENOSINER"/>
</dbReference>
<evidence type="ECO:0000256" key="13">
    <source>
        <dbReference type="SAM" id="Phobius"/>
    </source>
</evidence>
<feature type="transmembrane region" description="Helical" evidence="13">
    <location>
        <begin position="135"/>
        <end position="161"/>
    </location>
</feature>
<evidence type="ECO:0000256" key="11">
    <source>
        <dbReference type="ARBA" id="ARBA00023224"/>
    </source>
</evidence>
<feature type="transmembrane region" description="Helical" evidence="13">
    <location>
        <begin position="292"/>
        <end position="309"/>
    </location>
</feature>
<feature type="transmembrane region" description="Helical" evidence="13">
    <location>
        <begin position="69"/>
        <end position="94"/>
    </location>
</feature>
<dbReference type="EMBL" id="VIIS01000748">
    <property type="protein sequence ID" value="KAF0305494.1"/>
    <property type="molecule type" value="Genomic_DNA"/>
</dbReference>
<evidence type="ECO:0000256" key="3">
    <source>
        <dbReference type="ARBA" id="ARBA00022475"/>
    </source>
</evidence>
<keyword evidence="4 13" id="KW-0812">Transmembrane</keyword>
<evidence type="ECO:0000256" key="2">
    <source>
        <dbReference type="ARBA" id="ARBA00010663"/>
    </source>
</evidence>
<dbReference type="GO" id="GO:0001609">
    <property type="term" value="F:G protein-coupled adenosine receptor activity"/>
    <property type="evidence" value="ECO:0007669"/>
    <property type="project" value="InterPro"/>
</dbReference>
<dbReference type="PROSITE" id="PS50262">
    <property type="entry name" value="G_PROTEIN_RECEP_F1_2"/>
    <property type="match status" value="1"/>
</dbReference>
<keyword evidence="6" id="KW-0297">G-protein coupled receptor</keyword>
<evidence type="ECO:0000256" key="1">
    <source>
        <dbReference type="ARBA" id="ARBA00004651"/>
    </source>
</evidence>
<comment type="subcellular location">
    <subcellularLocation>
        <location evidence="1">Cell membrane</location>
        <topology evidence="1">Multi-pass membrane protein</topology>
    </subcellularLocation>
</comment>
<dbReference type="SUPFAM" id="SSF81321">
    <property type="entry name" value="Family A G protein-coupled receptor-like"/>
    <property type="match status" value="1"/>
</dbReference>
<keyword evidence="3" id="KW-1003">Cell membrane</keyword>
<dbReference type="PANTHER" id="PTHR24246">
    <property type="entry name" value="OLFACTORY RECEPTOR AND ADENOSINE RECEPTOR"/>
    <property type="match status" value="1"/>
</dbReference>